<name>S8DVV9_9LAMI</name>
<dbReference type="PANTHER" id="PTHR33384:SF1">
    <property type="entry name" value="EXPRESSED PROTEIN"/>
    <property type="match status" value="1"/>
</dbReference>
<dbReference type="OrthoDB" id="1917254at2759"/>
<evidence type="ECO:0000313" key="2">
    <source>
        <dbReference type="EMBL" id="EPS64057.1"/>
    </source>
</evidence>
<proteinExistence type="predicted"/>
<evidence type="ECO:0000313" key="3">
    <source>
        <dbReference type="Proteomes" id="UP000015453"/>
    </source>
</evidence>
<reference evidence="2 3" key="1">
    <citation type="journal article" date="2013" name="BMC Genomics">
        <title>The miniature genome of a carnivorous plant Genlisea aurea contains a low number of genes and short non-coding sequences.</title>
        <authorList>
            <person name="Leushkin E.V."/>
            <person name="Sutormin R.A."/>
            <person name="Nabieva E.R."/>
            <person name="Penin A.A."/>
            <person name="Kondrashov A.S."/>
            <person name="Logacheva M.D."/>
        </authorList>
    </citation>
    <scope>NUCLEOTIDE SEQUENCE [LARGE SCALE GENOMIC DNA]</scope>
</reference>
<keyword evidence="3" id="KW-1185">Reference proteome</keyword>
<gene>
    <name evidence="2" type="ORF">M569_10724</name>
</gene>
<dbReference type="EMBL" id="AUSU01005060">
    <property type="protein sequence ID" value="EPS64057.1"/>
    <property type="molecule type" value="Genomic_DNA"/>
</dbReference>
<feature type="region of interest" description="Disordered" evidence="1">
    <location>
        <begin position="118"/>
        <end position="155"/>
    </location>
</feature>
<sequence>MSPCTVEQSQFIVPEDSWPESVTVKRKQTVVCPKPRRPSRISTGPDPSLRWIVRNQLEDCEAKAGNELILSQQVSRSFLSVSFISLFPESGFSPPFFSGSPPRRVSNPLIQDAAFVNEKRKPDAVSSPAPPPNFGNNPSVRIEGFSSSSRIPALA</sequence>
<comment type="caution">
    <text evidence="2">The sequence shown here is derived from an EMBL/GenBank/DDBJ whole genome shotgun (WGS) entry which is preliminary data.</text>
</comment>
<protein>
    <submittedName>
        <fullName evidence="2">Uncharacterized protein</fullName>
    </submittedName>
</protein>
<accession>S8DVV9</accession>
<evidence type="ECO:0000256" key="1">
    <source>
        <dbReference type="SAM" id="MobiDB-lite"/>
    </source>
</evidence>
<dbReference type="AlphaFoldDB" id="S8DVV9"/>
<dbReference type="Proteomes" id="UP000015453">
    <property type="component" value="Unassembled WGS sequence"/>
</dbReference>
<feature type="compositionally biased region" description="Polar residues" evidence="1">
    <location>
        <begin position="134"/>
        <end position="155"/>
    </location>
</feature>
<dbReference type="PANTHER" id="PTHR33384">
    <property type="entry name" value="EXPRESSED PROTEIN"/>
    <property type="match status" value="1"/>
</dbReference>
<organism evidence="2 3">
    <name type="scientific">Genlisea aurea</name>
    <dbReference type="NCBI Taxonomy" id="192259"/>
    <lineage>
        <taxon>Eukaryota</taxon>
        <taxon>Viridiplantae</taxon>
        <taxon>Streptophyta</taxon>
        <taxon>Embryophyta</taxon>
        <taxon>Tracheophyta</taxon>
        <taxon>Spermatophyta</taxon>
        <taxon>Magnoliopsida</taxon>
        <taxon>eudicotyledons</taxon>
        <taxon>Gunneridae</taxon>
        <taxon>Pentapetalae</taxon>
        <taxon>asterids</taxon>
        <taxon>lamiids</taxon>
        <taxon>Lamiales</taxon>
        <taxon>Lentibulariaceae</taxon>
        <taxon>Genlisea</taxon>
    </lineage>
</organism>